<name>A0A2P2N059_RHIMU</name>
<protein>
    <submittedName>
        <fullName evidence="1">Uncharacterized protein</fullName>
    </submittedName>
</protein>
<accession>A0A2P2N059</accession>
<reference evidence="1" key="1">
    <citation type="submission" date="2018-02" db="EMBL/GenBank/DDBJ databases">
        <title>Rhizophora mucronata_Transcriptome.</title>
        <authorList>
            <person name="Meera S.P."/>
            <person name="Sreeshan A."/>
            <person name="Augustine A."/>
        </authorList>
    </citation>
    <scope>NUCLEOTIDE SEQUENCE</scope>
    <source>
        <tissue evidence="1">Leaf</tissue>
    </source>
</reference>
<evidence type="ECO:0000313" key="1">
    <source>
        <dbReference type="EMBL" id="MBX35841.1"/>
    </source>
</evidence>
<proteinExistence type="predicted"/>
<dbReference type="EMBL" id="GGEC01055357">
    <property type="protein sequence ID" value="MBX35841.1"/>
    <property type="molecule type" value="Transcribed_RNA"/>
</dbReference>
<sequence>MISCICQICGLP</sequence>
<organism evidence="1">
    <name type="scientific">Rhizophora mucronata</name>
    <name type="common">Asiatic mangrove</name>
    <dbReference type="NCBI Taxonomy" id="61149"/>
    <lineage>
        <taxon>Eukaryota</taxon>
        <taxon>Viridiplantae</taxon>
        <taxon>Streptophyta</taxon>
        <taxon>Embryophyta</taxon>
        <taxon>Tracheophyta</taxon>
        <taxon>Spermatophyta</taxon>
        <taxon>Magnoliopsida</taxon>
        <taxon>eudicotyledons</taxon>
        <taxon>Gunneridae</taxon>
        <taxon>Pentapetalae</taxon>
        <taxon>rosids</taxon>
        <taxon>fabids</taxon>
        <taxon>Malpighiales</taxon>
        <taxon>Rhizophoraceae</taxon>
        <taxon>Rhizophora</taxon>
    </lineage>
</organism>